<name>A0A5B8XQR8_9DELT</name>
<keyword evidence="5" id="KW-1185">Reference proteome</keyword>
<evidence type="ECO:0000313" key="4">
    <source>
        <dbReference type="EMBL" id="QED27864.1"/>
    </source>
</evidence>
<evidence type="ECO:0000313" key="5">
    <source>
        <dbReference type="Proteomes" id="UP000321595"/>
    </source>
</evidence>
<organism evidence="4 5">
    <name type="scientific">Microvenator marinus</name>
    <dbReference type="NCBI Taxonomy" id="2600177"/>
    <lineage>
        <taxon>Bacteria</taxon>
        <taxon>Deltaproteobacteria</taxon>
        <taxon>Bradymonadales</taxon>
        <taxon>Microvenatoraceae</taxon>
        <taxon>Microvenator</taxon>
    </lineage>
</organism>
<proteinExistence type="predicted"/>
<dbReference type="KEGG" id="bbae:FRD01_11580"/>
<feature type="domain" description="Glycosyltransferase subfamily 4-like N-terminal" evidence="3">
    <location>
        <begin position="34"/>
        <end position="197"/>
    </location>
</feature>
<dbReference type="OrthoDB" id="9767517at2"/>
<dbReference type="Pfam" id="PF00534">
    <property type="entry name" value="Glycos_transf_1"/>
    <property type="match status" value="1"/>
</dbReference>
<dbReference type="GO" id="GO:0016757">
    <property type="term" value="F:glycosyltransferase activity"/>
    <property type="evidence" value="ECO:0007669"/>
    <property type="project" value="InterPro"/>
</dbReference>
<evidence type="ECO:0000259" key="3">
    <source>
        <dbReference type="Pfam" id="PF13439"/>
    </source>
</evidence>
<dbReference type="Pfam" id="PF13439">
    <property type="entry name" value="Glyco_transf_4"/>
    <property type="match status" value="1"/>
</dbReference>
<dbReference type="PANTHER" id="PTHR46401:SF2">
    <property type="entry name" value="GLYCOSYLTRANSFERASE WBBK-RELATED"/>
    <property type="match status" value="1"/>
</dbReference>
<evidence type="ECO:0000256" key="1">
    <source>
        <dbReference type="ARBA" id="ARBA00022679"/>
    </source>
</evidence>
<dbReference type="Proteomes" id="UP000321595">
    <property type="component" value="Chromosome"/>
</dbReference>
<dbReference type="CDD" id="cd03809">
    <property type="entry name" value="GT4_MtfB-like"/>
    <property type="match status" value="1"/>
</dbReference>
<gene>
    <name evidence="4" type="ORF">FRD01_11580</name>
</gene>
<dbReference type="Gene3D" id="3.40.50.2000">
    <property type="entry name" value="Glycogen Phosphorylase B"/>
    <property type="match status" value="2"/>
</dbReference>
<dbReference type="PANTHER" id="PTHR46401">
    <property type="entry name" value="GLYCOSYLTRANSFERASE WBBK-RELATED"/>
    <property type="match status" value="1"/>
</dbReference>
<dbReference type="InterPro" id="IPR028098">
    <property type="entry name" value="Glyco_trans_4-like_N"/>
</dbReference>
<feature type="domain" description="Glycosyl transferase family 1" evidence="2">
    <location>
        <begin position="212"/>
        <end position="367"/>
    </location>
</feature>
<dbReference type="EMBL" id="CP042467">
    <property type="protein sequence ID" value="QED27864.1"/>
    <property type="molecule type" value="Genomic_DNA"/>
</dbReference>
<dbReference type="SUPFAM" id="SSF53756">
    <property type="entry name" value="UDP-Glycosyltransferase/glycogen phosphorylase"/>
    <property type="match status" value="1"/>
</dbReference>
<dbReference type="InterPro" id="IPR001296">
    <property type="entry name" value="Glyco_trans_1"/>
</dbReference>
<reference evidence="4 5" key="1">
    <citation type="submission" date="2019-08" db="EMBL/GenBank/DDBJ databases">
        <authorList>
            <person name="Liang Q."/>
        </authorList>
    </citation>
    <scope>NUCLEOTIDE SEQUENCE [LARGE SCALE GENOMIC DNA]</scope>
    <source>
        <strain evidence="4 5">V1718</strain>
    </source>
</reference>
<protein>
    <submittedName>
        <fullName evidence="4">Glycosyltransferase family 4 protein</fullName>
    </submittedName>
</protein>
<evidence type="ECO:0000259" key="2">
    <source>
        <dbReference type="Pfam" id="PF00534"/>
    </source>
</evidence>
<keyword evidence="1 4" id="KW-0808">Transferase</keyword>
<accession>A0A5B8XQR8</accession>
<dbReference type="AlphaFoldDB" id="A0A5B8XQR8"/>
<sequence length="389" mass="43156">MAKMCGTGAGCLSEDEVRMRLLLDARNITDKPAGVARYAKALIPELARLMPDGELCVIRHASNQTPLEVPGIKEVFVDIPIDNTRNVLFGHKALGEAFRKFGPPDIYHNLFHVSPRRLPDSLKVVVTLHDLVWIEHPDASQPTWLKARAIEQFAKRAIPATLKRADHVISVSDFTAERARRYHSSPTTVIMHGVETHFFDPVPPVDPIVEHLTRDQTRYIVAVGNSKPYKNLHRLIRAWARVRPKLGKSKLCLVGDNKALMPLIEELGLKDDVVLVGFLGDEDLRRIVGHAHLFAFPSLVEGFGLPPLEAMALGVPVILSNIEPMKTVGGEAALSFDPLDIEAIAQAIESVFKDDTLHQKMIQKGKAHAAAMTWTRAAEETLKVYKTFG</sequence>